<dbReference type="Proteomes" id="UP000184066">
    <property type="component" value="Unassembled WGS sequence"/>
</dbReference>
<evidence type="ECO:0000259" key="1">
    <source>
        <dbReference type="Pfam" id="PF00534"/>
    </source>
</evidence>
<keyword evidence="3" id="KW-0808">Transferase</keyword>
<protein>
    <submittedName>
        <fullName evidence="3">Glycosyltransferase involved in cell wall bisynthesis</fullName>
    </submittedName>
</protein>
<gene>
    <name evidence="3" type="ORF">SAMN05216200_104141</name>
</gene>
<dbReference type="EMBL" id="FRDL01000004">
    <property type="protein sequence ID" value="SHN65638.1"/>
    <property type="molecule type" value="Genomic_DNA"/>
</dbReference>
<name>A0A1M7T4L7_9RHOB</name>
<reference evidence="3 4" key="1">
    <citation type="submission" date="2016-12" db="EMBL/GenBank/DDBJ databases">
        <authorList>
            <person name="Song W.-J."/>
            <person name="Kurnit D.M."/>
        </authorList>
    </citation>
    <scope>NUCLEOTIDE SEQUENCE [LARGE SCALE GENOMIC DNA]</scope>
    <source>
        <strain evidence="3 4">CGMCC 1.10808</strain>
    </source>
</reference>
<feature type="domain" description="Glycosyl transferase family 1" evidence="1">
    <location>
        <begin position="207"/>
        <end position="373"/>
    </location>
</feature>
<dbReference type="PANTHER" id="PTHR45947:SF3">
    <property type="entry name" value="SULFOQUINOVOSYL TRANSFERASE SQD2"/>
    <property type="match status" value="1"/>
</dbReference>
<evidence type="ECO:0000313" key="3">
    <source>
        <dbReference type="EMBL" id="SHN65638.1"/>
    </source>
</evidence>
<dbReference type="RefSeq" id="WP_072747102.1">
    <property type="nucleotide sequence ID" value="NZ_FOHL01000004.1"/>
</dbReference>
<dbReference type="Pfam" id="PF00534">
    <property type="entry name" value="Glycos_transf_1"/>
    <property type="match status" value="1"/>
</dbReference>
<feature type="domain" description="Glycosyltransferase subfamily 4-like N-terminal" evidence="2">
    <location>
        <begin position="77"/>
        <end position="195"/>
    </location>
</feature>
<proteinExistence type="predicted"/>
<dbReference type="PANTHER" id="PTHR45947">
    <property type="entry name" value="SULFOQUINOVOSYL TRANSFERASE SQD2"/>
    <property type="match status" value="1"/>
</dbReference>
<dbReference type="InterPro" id="IPR028098">
    <property type="entry name" value="Glyco_trans_4-like_N"/>
</dbReference>
<dbReference type="Pfam" id="PF13439">
    <property type="entry name" value="Glyco_transf_4"/>
    <property type="match status" value="1"/>
</dbReference>
<evidence type="ECO:0000313" key="4">
    <source>
        <dbReference type="Proteomes" id="UP000184066"/>
    </source>
</evidence>
<dbReference type="InterPro" id="IPR001296">
    <property type="entry name" value="Glyco_trans_1"/>
</dbReference>
<accession>A0A1M7T4L7</accession>
<dbReference type="OrthoDB" id="9790710at2"/>
<dbReference type="GO" id="GO:0016757">
    <property type="term" value="F:glycosyltransferase activity"/>
    <property type="evidence" value="ECO:0007669"/>
    <property type="project" value="InterPro"/>
</dbReference>
<dbReference type="InterPro" id="IPR050194">
    <property type="entry name" value="Glycosyltransferase_grp1"/>
</dbReference>
<dbReference type="AlphaFoldDB" id="A0A1M7T4L7"/>
<dbReference type="STRING" id="1189325.SAMN04488119_104141"/>
<keyword evidence="4" id="KW-1185">Reference proteome</keyword>
<sequence>MSARAGAAPLPAAVVTTEIGIPSEIWIARQIREMPGLAATLIAWRRNAAPAWGQDIPARLIDAPFAPPRSLLRRAAGRLGDPRALAPTRDAARAIRDAIAQVRPRVILCHFAWNAIPLAAALRDWPEAPPMVLMVHGRDVSALARRKAYRRAVGQALRQCARAVAVGRFQVDLLHAMAREAGVAPPPCAVIPCGAPVALFSAAPAPLRAPGQGARFISVGRLSAEKGVMETLRAFEIVHAAAPDSEWICVGDGPLRARLEAALAASPARAAVRLTGRRSAEEVARLLAGAHVFVQHSTPAGGSIEGFGVSLTEAGAAGLPLVASRLGGIPDQLEHGRNGFLFAPGDVAAQAEAMLILARDEALRRKMGEAAREVAARFDSRLMSARMERLLLEAAGA</sequence>
<dbReference type="Gene3D" id="3.40.50.2000">
    <property type="entry name" value="Glycogen Phosphorylase B"/>
    <property type="match status" value="2"/>
</dbReference>
<organism evidence="3 4">
    <name type="scientific">Oceanicella actignis</name>
    <dbReference type="NCBI Taxonomy" id="1189325"/>
    <lineage>
        <taxon>Bacteria</taxon>
        <taxon>Pseudomonadati</taxon>
        <taxon>Pseudomonadota</taxon>
        <taxon>Alphaproteobacteria</taxon>
        <taxon>Rhodobacterales</taxon>
        <taxon>Paracoccaceae</taxon>
        <taxon>Oceanicella</taxon>
    </lineage>
</organism>
<evidence type="ECO:0000259" key="2">
    <source>
        <dbReference type="Pfam" id="PF13439"/>
    </source>
</evidence>
<dbReference type="SUPFAM" id="SSF53756">
    <property type="entry name" value="UDP-Glycosyltransferase/glycogen phosphorylase"/>
    <property type="match status" value="1"/>
</dbReference>